<proteinExistence type="predicted"/>
<name>A0A378XZ78_PAEPO</name>
<evidence type="ECO:0000313" key="1">
    <source>
        <dbReference type="EMBL" id="SUA70255.1"/>
    </source>
</evidence>
<dbReference type="AlphaFoldDB" id="A0A378XZ78"/>
<dbReference type="RefSeq" id="WP_019687648.1">
    <property type="nucleotide sequence ID" value="NZ_CP036496.1"/>
</dbReference>
<dbReference type="Proteomes" id="UP000254400">
    <property type="component" value="Unassembled WGS sequence"/>
</dbReference>
<dbReference type="GeneID" id="93346483"/>
<sequence length="81" mass="9106">MKFIQNEPELVELETGDLLIDEDSGVYIIAEDIEEDEYPIVLVNIETGYIDSAYPSISSVSKNKNFSRHIKGSKLVLSETL</sequence>
<evidence type="ECO:0000313" key="2">
    <source>
        <dbReference type="Proteomes" id="UP000254400"/>
    </source>
</evidence>
<gene>
    <name evidence="1" type="ORF">NCTC10343_03125</name>
</gene>
<protein>
    <submittedName>
        <fullName evidence="1">Uncharacterized protein</fullName>
    </submittedName>
</protein>
<dbReference type="EMBL" id="UGSC01000001">
    <property type="protein sequence ID" value="SUA70255.1"/>
    <property type="molecule type" value="Genomic_DNA"/>
</dbReference>
<reference evidence="1 2" key="1">
    <citation type="submission" date="2018-06" db="EMBL/GenBank/DDBJ databases">
        <authorList>
            <consortium name="Pathogen Informatics"/>
            <person name="Doyle S."/>
        </authorList>
    </citation>
    <scope>NUCLEOTIDE SEQUENCE [LARGE SCALE GENOMIC DNA]</scope>
    <source>
        <strain evidence="1 2">NCTC10343</strain>
    </source>
</reference>
<accession>A0A378XZ78</accession>
<organism evidence="1 2">
    <name type="scientific">Paenibacillus polymyxa</name>
    <name type="common">Bacillus polymyxa</name>
    <dbReference type="NCBI Taxonomy" id="1406"/>
    <lineage>
        <taxon>Bacteria</taxon>
        <taxon>Bacillati</taxon>
        <taxon>Bacillota</taxon>
        <taxon>Bacilli</taxon>
        <taxon>Bacillales</taxon>
        <taxon>Paenibacillaceae</taxon>
        <taxon>Paenibacillus</taxon>
    </lineage>
</organism>